<evidence type="ECO:0000256" key="1">
    <source>
        <dbReference type="ARBA" id="ARBA00004173"/>
    </source>
</evidence>
<dbReference type="Pfam" id="PF12921">
    <property type="entry name" value="ATP13"/>
    <property type="match status" value="1"/>
</dbReference>
<keyword evidence="3" id="KW-0496">Mitochondrion</keyword>
<dbReference type="GO" id="GO:0005739">
    <property type="term" value="C:mitochondrion"/>
    <property type="evidence" value="ECO:0007669"/>
    <property type="project" value="UniProtKB-SubCell"/>
</dbReference>
<proteinExistence type="predicted"/>
<dbReference type="PROSITE" id="PS51375">
    <property type="entry name" value="PPR"/>
    <property type="match status" value="1"/>
</dbReference>
<evidence type="ECO:0000256" key="4">
    <source>
        <dbReference type="PROSITE-ProRule" id="PRU00708"/>
    </source>
</evidence>
<dbReference type="NCBIfam" id="TIGR00756">
    <property type="entry name" value="PPR"/>
    <property type="match status" value="1"/>
</dbReference>
<comment type="subcellular location">
    <subcellularLocation>
        <location evidence="1">Mitochondrion</location>
    </subcellularLocation>
</comment>
<accession>A0A6V8H486</accession>
<feature type="compositionally biased region" description="Polar residues" evidence="5">
    <location>
        <begin position="686"/>
        <end position="702"/>
    </location>
</feature>
<dbReference type="InterPro" id="IPR024319">
    <property type="entry name" value="ATPase_expression_mit"/>
</dbReference>
<evidence type="ECO:0000256" key="5">
    <source>
        <dbReference type="SAM" id="MobiDB-lite"/>
    </source>
</evidence>
<feature type="repeat" description="PPR" evidence="4">
    <location>
        <begin position="185"/>
        <end position="219"/>
    </location>
</feature>
<name>A0A6V8H486_TALPI</name>
<evidence type="ECO:0000256" key="3">
    <source>
        <dbReference type="ARBA" id="ARBA00023128"/>
    </source>
</evidence>
<keyword evidence="2" id="KW-0809">Transit peptide</keyword>
<feature type="region of interest" description="Disordered" evidence="5">
    <location>
        <begin position="686"/>
        <end position="721"/>
    </location>
</feature>
<dbReference type="PANTHER" id="PTHR46862">
    <property type="entry name" value="OS07G0661900 PROTEIN"/>
    <property type="match status" value="1"/>
</dbReference>
<dbReference type="Pfam" id="PF13812">
    <property type="entry name" value="PPR_3"/>
    <property type="match status" value="1"/>
</dbReference>
<reference evidence="7" key="1">
    <citation type="journal article" date="2015" name="Genome Announc.">
        <title>Draft genome sequence of Talaromyces cellulolyticus strain Y-94, a source of lignocellulosic biomass-degrading enzymes.</title>
        <authorList>
            <person name="Fujii T."/>
            <person name="Koike H."/>
            <person name="Sawayama S."/>
            <person name="Yano S."/>
            <person name="Inoue H."/>
        </authorList>
    </citation>
    <scope>NUCLEOTIDE SEQUENCE [LARGE SCALE GENOMIC DNA]</scope>
    <source>
        <strain evidence="7">Y-94</strain>
    </source>
</reference>
<sequence>MLALGGRGRQFRFRHVAAQRLSNAGCVTRSFDPNFDKFRAQNANLRRVVSSARYTSIRSFSTTFPQHQTLQSSPAAPETEPTLQERTAEVYRVLRNNEPRQILLTLGDLDNREVVGLLPDSVFVSALLRLTPEYFIEPFLDILAPVHGGLLSAKRVNNSADIVKQFFDPLNKILIFRDNARKEFGLIEYRHLLRLYASIGNFKKAARLWRRMQRAGIDPDVQCYNSIMHAAVWELAVYGPMRHRLRVTPYYYRRRRFGVGLIGFGTAGRSVRKEVRSIFADMQNLGLTPDEDTYINLLLASARVGARRDMNRILKDVWMVDVQALMTESPDQLPAARPLVESSPIYPTRKLLFAVAHAYGSNSQFKRALLIINYISQQYGIEITDDIWAELFEGAFVLSRKRVGRYAPSLRLGKIHPKILFELKDMLRLDGQPYDMTLYHKLAKTTRFWKNYRQFQEVVREAYQLLRRTRRERNHALKVLENALGIPLHVDSVYHLVEESGLRENCEAPHVWRALQKYEKLRLLVEQQQIMMEKIVESAVNLKWWTDECDFEWPHRLFPRFLAEWKDFLPESYRIFLSSGAGQIEFHGRTTSFDENIRMHNNEPVRWSGCGEFVADEDEQIQPRHEAVWEHVKYRLGELANLRPLQWLLQEGLRQDPVSIQQLPEPEVSDKEDELGGDPRFSAVVETSASDGQRQEAVSQDPSLDGGAEQSVRESWAEQPQDVEYENPQHCFYVTMIPVCDIAL</sequence>
<dbReference type="AlphaFoldDB" id="A0A6V8H486"/>
<evidence type="ECO:0000256" key="2">
    <source>
        <dbReference type="ARBA" id="ARBA00022946"/>
    </source>
</evidence>
<gene>
    <name evidence="6" type="ORF">TCE0_017r04356</name>
</gene>
<dbReference type="PANTHER" id="PTHR46862:SF3">
    <property type="entry name" value="OS07G0661900 PROTEIN"/>
    <property type="match status" value="1"/>
</dbReference>
<dbReference type="InterPro" id="IPR011990">
    <property type="entry name" value="TPR-like_helical_dom_sf"/>
</dbReference>
<dbReference type="InterPro" id="IPR002885">
    <property type="entry name" value="PPR_rpt"/>
</dbReference>
<dbReference type="EMBL" id="DF933813">
    <property type="protein sequence ID" value="GAM35773.1"/>
    <property type="molecule type" value="Genomic_DNA"/>
</dbReference>
<comment type="caution">
    <text evidence="6">The sequence shown here is derived from an EMBL/GenBank/DDBJ whole genome shotgun (WGS) entry which is preliminary data.</text>
</comment>
<dbReference type="Proteomes" id="UP000053095">
    <property type="component" value="Unassembled WGS sequence"/>
</dbReference>
<evidence type="ECO:0000313" key="6">
    <source>
        <dbReference type="EMBL" id="GAM35773.1"/>
    </source>
</evidence>
<keyword evidence="7" id="KW-1185">Reference proteome</keyword>
<evidence type="ECO:0000313" key="7">
    <source>
        <dbReference type="Proteomes" id="UP000053095"/>
    </source>
</evidence>
<protein>
    <submittedName>
        <fullName evidence="6">Uncharacterized protein</fullName>
    </submittedName>
</protein>
<dbReference type="Gene3D" id="1.25.40.10">
    <property type="entry name" value="Tetratricopeptide repeat domain"/>
    <property type="match status" value="1"/>
</dbReference>
<organism evidence="6 7">
    <name type="scientific">Talaromyces pinophilus</name>
    <name type="common">Penicillium pinophilum</name>
    <dbReference type="NCBI Taxonomy" id="128442"/>
    <lineage>
        <taxon>Eukaryota</taxon>
        <taxon>Fungi</taxon>
        <taxon>Dikarya</taxon>
        <taxon>Ascomycota</taxon>
        <taxon>Pezizomycotina</taxon>
        <taxon>Eurotiomycetes</taxon>
        <taxon>Eurotiomycetidae</taxon>
        <taxon>Eurotiales</taxon>
        <taxon>Trichocomaceae</taxon>
        <taxon>Talaromyces</taxon>
        <taxon>Talaromyces sect. Talaromyces</taxon>
    </lineage>
</organism>